<keyword evidence="3" id="KW-1185">Reference proteome</keyword>
<evidence type="ECO:0000313" key="2">
    <source>
        <dbReference type="EMBL" id="PSN71036.1"/>
    </source>
</evidence>
<dbReference type="Proteomes" id="UP000240883">
    <property type="component" value="Unassembled WGS sequence"/>
</dbReference>
<gene>
    <name evidence="2" type="ORF">BS50DRAFT_272048</name>
</gene>
<name>A0A2T2P0J5_CORCC</name>
<dbReference type="EMBL" id="KZ678131">
    <property type="protein sequence ID" value="PSN71036.1"/>
    <property type="molecule type" value="Genomic_DNA"/>
</dbReference>
<feature type="region of interest" description="Disordered" evidence="1">
    <location>
        <begin position="1"/>
        <end position="38"/>
    </location>
</feature>
<protein>
    <submittedName>
        <fullName evidence="2">Uncharacterized protein</fullName>
    </submittedName>
</protein>
<proteinExistence type="predicted"/>
<reference evidence="2 3" key="1">
    <citation type="journal article" date="2018" name="Front. Microbiol.">
        <title>Genome-Wide Analysis of Corynespora cassiicola Leaf Fall Disease Putative Effectors.</title>
        <authorList>
            <person name="Lopez D."/>
            <person name="Ribeiro S."/>
            <person name="Label P."/>
            <person name="Fumanal B."/>
            <person name="Venisse J.S."/>
            <person name="Kohler A."/>
            <person name="de Oliveira R.R."/>
            <person name="Labutti K."/>
            <person name="Lipzen A."/>
            <person name="Lail K."/>
            <person name="Bauer D."/>
            <person name="Ohm R.A."/>
            <person name="Barry K.W."/>
            <person name="Spatafora J."/>
            <person name="Grigoriev I.V."/>
            <person name="Martin F.M."/>
            <person name="Pujade-Renaud V."/>
        </authorList>
    </citation>
    <scope>NUCLEOTIDE SEQUENCE [LARGE SCALE GENOMIC DNA]</scope>
    <source>
        <strain evidence="2 3">Philippines</strain>
    </source>
</reference>
<dbReference type="AlphaFoldDB" id="A0A2T2P0J5"/>
<organism evidence="2 3">
    <name type="scientific">Corynespora cassiicola Philippines</name>
    <dbReference type="NCBI Taxonomy" id="1448308"/>
    <lineage>
        <taxon>Eukaryota</taxon>
        <taxon>Fungi</taxon>
        <taxon>Dikarya</taxon>
        <taxon>Ascomycota</taxon>
        <taxon>Pezizomycotina</taxon>
        <taxon>Dothideomycetes</taxon>
        <taxon>Pleosporomycetidae</taxon>
        <taxon>Pleosporales</taxon>
        <taxon>Corynesporascaceae</taxon>
        <taxon>Corynespora</taxon>
    </lineage>
</organism>
<evidence type="ECO:0000313" key="3">
    <source>
        <dbReference type="Proteomes" id="UP000240883"/>
    </source>
</evidence>
<sequence length="177" mass="19588">MSAGQGAPDWLETSQDARRSAPLSDMQPNRVRADSASPISTSASRQWDRYIDWAISLFSSMYLLTCGSEGLEGYCAAVSRMICGCNHLAVGRNTNYQRCVSRLSCKVMFRHPACRSSSCCLRGQGKTPRKELHPFSYLSCILFSHPSHTCSLLSMSINVRIPCMEIVLTPDLGCPRD</sequence>
<accession>A0A2T2P0J5</accession>
<evidence type="ECO:0000256" key="1">
    <source>
        <dbReference type="SAM" id="MobiDB-lite"/>
    </source>
</evidence>